<name>A0A3B0V572_9ZZZZ</name>
<evidence type="ECO:0000313" key="2">
    <source>
        <dbReference type="EMBL" id="VAW27106.1"/>
    </source>
</evidence>
<proteinExistence type="predicted"/>
<dbReference type="GO" id="GO:0008236">
    <property type="term" value="F:serine-type peptidase activity"/>
    <property type="evidence" value="ECO:0007669"/>
    <property type="project" value="InterPro"/>
</dbReference>
<organism evidence="2">
    <name type="scientific">hydrothermal vent metagenome</name>
    <dbReference type="NCBI Taxonomy" id="652676"/>
    <lineage>
        <taxon>unclassified sequences</taxon>
        <taxon>metagenomes</taxon>
        <taxon>ecological metagenomes</taxon>
    </lineage>
</organism>
<dbReference type="GO" id="GO:0006508">
    <property type="term" value="P:proteolysis"/>
    <property type="evidence" value="ECO:0007669"/>
    <property type="project" value="InterPro"/>
</dbReference>
<dbReference type="Gene3D" id="3.90.226.10">
    <property type="entry name" value="2-enoyl-CoA Hydratase, Chain A, domain 1"/>
    <property type="match status" value="1"/>
</dbReference>
<feature type="non-terminal residue" evidence="2">
    <location>
        <position position="1"/>
    </location>
</feature>
<dbReference type="SUPFAM" id="SSF52096">
    <property type="entry name" value="ClpP/crotonase"/>
    <property type="match status" value="1"/>
</dbReference>
<dbReference type="EMBL" id="UOES01000181">
    <property type="protein sequence ID" value="VAW27106.1"/>
    <property type="molecule type" value="Genomic_DNA"/>
</dbReference>
<sequence length="246" mass="27899">HKFNYYDSIVVADINSNGIIHQESFKTIKLDDFRKYVPWKENIGGHKSIDEHIGYINYNNMSYSNLGKAIRNLKNKKYLILDCRGYNSSIANLRLIHFMGNSKIHFAKSYKPNLEYPGVFHNPILINANIPNVTSTYKGIVIVLIDGQAISAMESVLMAIEIRREDAVFIGSPTQGADGEQSLVILPGSIKIYFSGNNYQYPNGIQLQRIGIQPDIYIEKTINSLKTNEDTVLDYAIKYIDNLLSK</sequence>
<evidence type="ECO:0000259" key="1">
    <source>
        <dbReference type="Pfam" id="PF03572"/>
    </source>
</evidence>
<accession>A0A3B0V572</accession>
<dbReference type="AlphaFoldDB" id="A0A3B0V572"/>
<gene>
    <name evidence="2" type="ORF">MNBD_BACTEROID06-719</name>
</gene>
<dbReference type="InterPro" id="IPR029045">
    <property type="entry name" value="ClpP/crotonase-like_dom_sf"/>
</dbReference>
<feature type="domain" description="Tail specific protease" evidence="1">
    <location>
        <begin position="52"/>
        <end position="217"/>
    </location>
</feature>
<reference evidence="2" key="1">
    <citation type="submission" date="2018-06" db="EMBL/GenBank/DDBJ databases">
        <authorList>
            <person name="Zhirakovskaya E."/>
        </authorList>
    </citation>
    <scope>NUCLEOTIDE SEQUENCE</scope>
</reference>
<dbReference type="Pfam" id="PF03572">
    <property type="entry name" value="Peptidase_S41"/>
    <property type="match status" value="1"/>
</dbReference>
<protein>
    <recommendedName>
        <fullName evidence="1">Tail specific protease domain-containing protein</fullName>
    </recommendedName>
</protein>
<dbReference type="InterPro" id="IPR005151">
    <property type="entry name" value="Tail-specific_protease"/>
</dbReference>